<gene>
    <name evidence="1" type="ORF">JCM31826_00030</name>
</gene>
<dbReference type="InterPro" id="IPR026341">
    <property type="entry name" value="T9SS_type_B"/>
</dbReference>
<dbReference type="Pfam" id="PF13585">
    <property type="entry name" value="CHU_C"/>
    <property type="match status" value="1"/>
</dbReference>
<dbReference type="SUPFAM" id="SSF49299">
    <property type="entry name" value="PKD domain"/>
    <property type="match status" value="1"/>
</dbReference>
<organism evidence="1 2">
    <name type="scientific">Thermaurantimonas aggregans</name>
    <dbReference type="NCBI Taxonomy" id="2173829"/>
    <lineage>
        <taxon>Bacteria</taxon>
        <taxon>Pseudomonadati</taxon>
        <taxon>Bacteroidota</taxon>
        <taxon>Flavobacteriia</taxon>
        <taxon>Flavobacteriales</taxon>
        <taxon>Schleiferiaceae</taxon>
        <taxon>Thermaurantimonas</taxon>
    </lineage>
</organism>
<name>A0A401XHN3_9FLAO</name>
<dbReference type="InterPro" id="IPR035986">
    <property type="entry name" value="PKD_dom_sf"/>
</dbReference>
<protein>
    <recommendedName>
        <fullName evidence="3">PKD domain-containing protein</fullName>
    </recommendedName>
</protein>
<dbReference type="Proteomes" id="UP000286715">
    <property type="component" value="Unassembled WGS sequence"/>
</dbReference>
<evidence type="ECO:0000313" key="1">
    <source>
        <dbReference type="EMBL" id="GCD76521.1"/>
    </source>
</evidence>
<dbReference type="EMBL" id="BHZE01000001">
    <property type="protein sequence ID" value="GCD76521.1"/>
    <property type="molecule type" value="Genomic_DNA"/>
</dbReference>
<proteinExistence type="predicted"/>
<evidence type="ECO:0000313" key="2">
    <source>
        <dbReference type="Proteomes" id="UP000286715"/>
    </source>
</evidence>
<keyword evidence="2" id="KW-1185">Reference proteome</keyword>
<evidence type="ECO:0008006" key="3">
    <source>
        <dbReference type="Google" id="ProtNLM"/>
    </source>
</evidence>
<sequence>MWWDFGDPAGLGPLNHSTQFHPVVKYPQHGTYYVQVQLWYDGDSITTMGDSVKVLPVPQVDLGFTDTLLCRGESVLLDASQGFPASYLWSTGSSDSTLSVNQSGRYWVQVSTPCGTVSDTVIVSVIDPPEMKVHDTAVCFFGPVLYDVLADSATYLWSDGSTSPTFAPRQMGNYWVEVTNPCGGYRQDFRVELQNCETTLYIPNAFTPNGDGRNDCFQVVGDNLSSYQIQVFSRWGELVYESDDVSQCWDGTHRGRPVPDGVYLYVIRHTDRHGAVMPVRRGEIRLYR</sequence>
<accession>A0A401XHN3</accession>
<dbReference type="AlphaFoldDB" id="A0A401XHN3"/>
<reference evidence="1 2" key="1">
    <citation type="submission" date="2018-11" db="EMBL/GenBank/DDBJ databases">
        <title>Schleiferia aggregans sp. nov., a moderately thermophilic heterotrophic bacterium isolated from microbial mats at a terrestrial hot spring.</title>
        <authorList>
            <person name="Iino T."/>
            <person name="Ohkuma M."/>
            <person name="Haruta S."/>
        </authorList>
    </citation>
    <scope>NUCLEOTIDE SEQUENCE [LARGE SCALE GENOMIC DNA]</scope>
    <source>
        <strain evidence="1 2">LA</strain>
    </source>
</reference>
<dbReference type="NCBIfam" id="TIGR04131">
    <property type="entry name" value="Bac_Flav_CTERM"/>
    <property type="match status" value="1"/>
</dbReference>
<comment type="caution">
    <text evidence="1">The sequence shown here is derived from an EMBL/GenBank/DDBJ whole genome shotgun (WGS) entry which is preliminary data.</text>
</comment>